<gene>
    <name evidence="1" type="ORF">C8N25_13818</name>
</gene>
<proteinExistence type="predicted"/>
<sequence length="30" mass="3380">MECCDLAKLGRNLLNQVRDKKTGNTISDKD</sequence>
<reference evidence="1 2" key="1">
    <citation type="submission" date="2018-08" db="EMBL/GenBank/DDBJ databases">
        <title>Genomic Encyclopedia of Archaeal and Bacterial Type Strains, Phase II (KMG-II): from individual species to whole genera.</title>
        <authorList>
            <person name="Goeker M."/>
        </authorList>
    </citation>
    <scope>NUCLEOTIDE SEQUENCE [LARGE SCALE GENOMIC DNA]</scope>
    <source>
        <strain evidence="1 2">DSM 15986</strain>
    </source>
</reference>
<dbReference type="EMBL" id="QUNF01000038">
    <property type="protein sequence ID" value="REG78259.1"/>
    <property type="molecule type" value="Genomic_DNA"/>
</dbReference>
<accession>A0A3E0D6F7</accession>
<name>A0A3E0D6F7_9BACT</name>
<evidence type="ECO:0000313" key="1">
    <source>
        <dbReference type="EMBL" id="REG78259.1"/>
    </source>
</evidence>
<protein>
    <submittedName>
        <fullName evidence="1">Uncharacterized protein</fullName>
    </submittedName>
</protein>
<dbReference type="Proteomes" id="UP000256405">
    <property type="component" value="Unassembled WGS sequence"/>
</dbReference>
<organism evidence="1 2">
    <name type="scientific">Algoriphagus antarcticus</name>
    <dbReference type="NCBI Taxonomy" id="238540"/>
    <lineage>
        <taxon>Bacteria</taxon>
        <taxon>Pseudomonadati</taxon>
        <taxon>Bacteroidota</taxon>
        <taxon>Cytophagia</taxon>
        <taxon>Cytophagales</taxon>
        <taxon>Cyclobacteriaceae</taxon>
        <taxon>Algoriphagus</taxon>
    </lineage>
</organism>
<dbReference type="AlphaFoldDB" id="A0A3E0D6F7"/>
<keyword evidence="2" id="KW-1185">Reference proteome</keyword>
<comment type="caution">
    <text evidence="1">The sequence shown here is derived from an EMBL/GenBank/DDBJ whole genome shotgun (WGS) entry which is preliminary data.</text>
</comment>
<evidence type="ECO:0000313" key="2">
    <source>
        <dbReference type="Proteomes" id="UP000256405"/>
    </source>
</evidence>